<evidence type="ECO:0000256" key="1">
    <source>
        <dbReference type="ARBA" id="ARBA00001911"/>
    </source>
</evidence>
<dbReference type="CDD" id="cd12144">
    <property type="entry name" value="SDH_N_domain"/>
    <property type="match status" value="1"/>
</dbReference>
<evidence type="ECO:0000259" key="6">
    <source>
        <dbReference type="Pfam" id="PF04455"/>
    </source>
</evidence>
<dbReference type="RefSeq" id="WP_194451454.1">
    <property type="nucleotide sequence ID" value="NZ_CP063849.1"/>
</dbReference>
<proteinExistence type="predicted"/>
<evidence type="ECO:0000256" key="3">
    <source>
        <dbReference type="ARBA" id="ARBA00023027"/>
    </source>
</evidence>
<dbReference type="Pfam" id="PF21571">
    <property type="entry name" value="ArgZ-like_C_1st"/>
    <property type="match status" value="1"/>
</dbReference>
<reference evidence="9 10" key="1">
    <citation type="submission" date="2020-10" db="EMBL/GenBank/DDBJ databases">
        <title>Complete genome sequence of Paludibaculum fermentans P105T, a facultatively anaerobic acidobacterium capable of dissimilatory Fe(III) reduction.</title>
        <authorList>
            <person name="Dedysh S.N."/>
            <person name="Beletsky A.V."/>
            <person name="Kulichevskaya I.S."/>
            <person name="Mardanov A.V."/>
            <person name="Ravin N.V."/>
        </authorList>
    </citation>
    <scope>NUCLEOTIDE SEQUENCE [LARGE SCALE GENOMIC DNA]</scope>
    <source>
        <strain evidence="9 10">P105</strain>
    </source>
</reference>
<dbReference type="NCBIfam" id="TIGR00300">
    <property type="entry name" value="TIGR00300 family protein"/>
    <property type="match status" value="1"/>
</dbReference>
<keyword evidence="10" id="KW-1185">Reference proteome</keyword>
<keyword evidence="3" id="KW-0520">NAD</keyword>
<evidence type="ECO:0000313" key="9">
    <source>
        <dbReference type="EMBL" id="QOY89792.1"/>
    </source>
</evidence>
<evidence type="ECO:0000259" key="7">
    <source>
        <dbReference type="Pfam" id="PF21570"/>
    </source>
</evidence>
<feature type="domain" description="Arginine dihydrolase ArgZ/ArgE-like C-terminal first subdomain" evidence="8">
    <location>
        <begin position="112"/>
        <end position="191"/>
    </location>
</feature>
<evidence type="ECO:0000313" key="10">
    <source>
        <dbReference type="Proteomes" id="UP000593892"/>
    </source>
</evidence>
<dbReference type="Pfam" id="PF21570">
    <property type="entry name" value="ArgZ-like_C_2nd"/>
    <property type="match status" value="1"/>
</dbReference>
<protein>
    <recommendedName>
        <fullName evidence="5">ornithine cyclodeaminase</fullName>
        <ecNumber evidence="5">4.3.1.12</ecNumber>
    </recommendedName>
</protein>
<evidence type="ECO:0000256" key="5">
    <source>
        <dbReference type="ARBA" id="ARBA00066346"/>
    </source>
</evidence>
<dbReference type="InterPro" id="IPR048963">
    <property type="entry name" value="ArgZ/ArgE-like_C_2nd"/>
</dbReference>
<gene>
    <name evidence="9" type="ORF">IRI77_07525</name>
</gene>
<dbReference type="KEGG" id="pfer:IRI77_07525"/>
<dbReference type="GO" id="GO:0000166">
    <property type="term" value="F:nucleotide binding"/>
    <property type="evidence" value="ECO:0007669"/>
    <property type="project" value="UniProtKB-KW"/>
</dbReference>
<dbReference type="Pfam" id="PF04455">
    <property type="entry name" value="Saccharop_dh_N"/>
    <property type="match status" value="1"/>
</dbReference>
<keyword evidence="2" id="KW-0547">Nucleotide-binding</keyword>
<evidence type="ECO:0000259" key="8">
    <source>
        <dbReference type="Pfam" id="PF21571"/>
    </source>
</evidence>
<dbReference type="Proteomes" id="UP000593892">
    <property type="component" value="Chromosome"/>
</dbReference>
<keyword evidence="4" id="KW-0456">Lyase</keyword>
<dbReference type="Gene3D" id="3.30.70.2690">
    <property type="entry name" value="LOR/SDH bifunctional enzyme, conserved domain"/>
    <property type="match status" value="1"/>
</dbReference>
<dbReference type="InterPro" id="IPR048964">
    <property type="entry name" value="ArgZ/ArgE-like_C_1st"/>
</dbReference>
<organism evidence="9 10">
    <name type="scientific">Paludibaculum fermentans</name>
    <dbReference type="NCBI Taxonomy" id="1473598"/>
    <lineage>
        <taxon>Bacteria</taxon>
        <taxon>Pseudomonadati</taxon>
        <taxon>Acidobacteriota</taxon>
        <taxon>Terriglobia</taxon>
        <taxon>Bryobacterales</taxon>
        <taxon>Bryobacteraceae</taxon>
        <taxon>Paludibaculum</taxon>
    </lineage>
</organism>
<dbReference type="EC" id="4.3.1.12" evidence="5"/>
<feature type="domain" description="LOR/SDH bifunctional enzyme conserved" evidence="6">
    <location>
        <begin position="12"/>
        <end position="110"/>
    </location>
</feature>
<sequence length="412" mass="44687">MTKKHVKPSLQEVVEAEGHLIDSHIMEQIFDTVVEYHGRFEVEHFHIGRTNSDPSRLRLRVEAPTPEDLEKMLGQLIGLGCTPADGSDAVFETVERDRCAPEDFYSTTNHRTLVRRNGEWLAVENQRMDALLVWSEGKPWARRLRDIKAGDEVVVGMRGIRVIPESKERDRLAFAFMSNGISSERQVDTAVRQTAAMMRLAKEAGQKIVIVAGPVVVHTGGAKSIAGLIRKGYVSAVLAGNALGVHDAEAAMIGTSLGVRLSDGRQEEHGHRNHMRAINAIYHAGSIAGAVQSGKLQKGILFECVTRNVPFVLAGSLRDDGPLPDTITDMNVAQDAYAGHLRGAGLVLCLGSMLHSIAVGNMLPSWVKTVCVDINPAVATKLSDRGTGQALGVVTDVGMFLELLDKNLGEGK</sequence>
<dbReference type="InterPro" id="IPR007545">
    <property type="entry name" value="LOR/SDH_bifunc_enz_cons_dom"/>
</dbReference>
<accession>A0A7S7NTZ6</accession>
<name>A0A7S7NTZ6_PALFE</name>
<comment type="cofactor">
    <cofactor evidence="1">
        <name>NAD(+)</name>
        <dbReference type="ChEBI" id="CHEBI:57540"/>
    </cofactor>
</comment>
<evidence type="ECO:0000256" key="2">
    <source>
        <dbReference type="ARBA" id="ARBA00022741"/>
    </source>
</evidence>
<dbReference type="InterPro" id="IPR043009">
    <property type="entry name" value="LOR/SDH_bifunc_enz_cons_dom_sf"/>
</dbReference>
<dbReference type="Gene3D" id="3.40.50.10690">
    <property type="entry name" value="putative lor/sdh protein like domains"/>
    <property type="match status" value="1"/>
</dbReference>
<dbReference type="EMBL" id="CP063849">
    <property type="protein sequence ID" value="QOY89792.1"/>
    <property type="molecule type" value="Genomic_DNA"/>
</dbReference>
<dbReference type="GO" id="GO:0008473">
    <property type="term" value="F:ornithine cyclodeaminase activity"/>
    <property type="evidence" value="ECO:0007669"/>
    <property type="project" value="UniProtKB-EC"/>
</dbReference>
<dbReference type="AlphaFoldDB" id="A0A7S7NTZ6"/>
<feature type="domain" description="Arginine dihydrolase ArgZ/ArgE-like C-terminal second subdomain" evidence="7">
    <location>
        <begin position="193"/>
        <end position="404"/>
    </location>
</feature>
<evidence type="ECO:0000256" key="4">
    <source>
        <dbReference type="ARBA" id="ARBA00023239"/>
    </source>
</evidence>
<dbReference type="InterPro" id="IPR005239">
    <property type="entry name" value="ArgZ/ArgE-like"/>
</dbReference>